<dbReference type="EMBL" id="KY684110">
    <property type="protein sequence ID" value="ARF12177.1"/>
    <property type="molecule type" value="Genomic_DNA"/>
</dbReference>
<proteinExistence type="predicted"/>
<evidence type="ECO:0000256" key="1">
    <source>
        <dbReference type="SAM" id="Coils"/>
    </source>
</evidence>
<protein>
    <submittedName>
        <fullName evidence="2">Uncharacterized protein</fullName>
    </submittedName>
</protein>
<keyword evidence="1" id="KW-0175">Coiled coil</keyword>
<feature type="coiled-coil region" evidence="1">
    <location>
        <begin position="85"/>
        <end position="119"/>
    </location>
</feature>
<accession>A0A1V0SKC7</accession>
<name>A0A1V0SKC7_9VIRU</name>
<evidence type="ECO:0000313" key="2">
    <source>
        <dbReference type="EMBL" id="ARF12177.1"/>
    </source>
</evidence>
<organism evidence="2">
    <name type="scientific">Klosneuvirus KNV1</name>
    <dbReference type="NCBI Taxonomy" id="1977640"/>
    <lineage>
        <taxon>Viruses</taxon>
        <taxon>Varidnaviria</taxon>
        <taxon>Bamfordvirae</taxon>
        <taxon>Nucleocytoviricota</taxon>
        <taxon>Megaviricetes</taxon>
        <taxon>Imitervirales</taxon>
        <taxon>Mimiviridae</taxon>
        <taxon>Klosneuvirinae</taxon>
        <taxon>Klosneuvirus</taxon>
    </lineage>
</organism>
<gene>
    <name evidence="2" type="ORF">Klosneuvirus_3_312</name>
</gene>
<reference evidence="2" key="1">
    <citation type="journal article" date="2017" name="Science">
        <title>Giant viruses with an expanded complement of translation system components.</title>
        <authorList>
            <person name="Schulz F."/>
            <person name="Yutin N."/>
            <person name="Ivanova N.N."/>
            <person name="Ortega D.R."/>
            <person name="Lee T.K."/>
            <person name="Vierheilig J."/>
            <person name="Daims H."/>
            <person name="Horn M."/>
            <person name="Wagner M."/>
            <person name="Jensen G.J."/>
            <person name="Kyrpides N.C."/>
            <person name="Koonin E.V."/>
            <person name="Woyke T."/>
        </authorList>
    </citation>
    <scope>NUCLEOTIDE SEQUENCE</scope>
    <source>
        <strain evidence="2">KNV1</strain>
    </source>
</reference>
<sequence length="149" mass="17580">MDDSDSDYDNYRLFDFGSRYTDNYLPKCDRCHFRIDEPICRVKETNWGSQPIPIFDRSCMDGFEYENTIFCIACYGYLVGNSNIVPKLQKQNIKLENKLNQTEKEKTDALNKIKILEKEIEDMKFYSLEGLGYQQAKEHFEDLVGNKLK</sequence>